<feature type="compositionally biased region" description="Basic and acidic residues" evidence="1">
    <location>
        <begin position="38"/>
        <end position="49"/>
    </location>
</feature>
<protein>
    <submittedName>
        <fullName evidence="2">Uncharacterized protein</fullName>
    </submittedName>
</protein>
<keyword evidence="3" id="KW-1185">Reference proteome</keyword>
<sequence>MKSTLTMRNIANPRRTTLAHLDDADEMTTRAVAAQEAEDGRETPEHEDSAQLPARTANPRRTVLVDEAPTD</sequence>
<gene>
    <name evidence="2" type="ORF">NMN56_011170</name>
</gene>
<feature type="region of interest" description="Disordered" evidence="1">
    <location>
        <begin position="1"/>
        <end position="71"/>
    </location>
</feature>
<evidence type="ECO:0000256" key="1">
    <source>
        <dbReference type="SAM" id="MobiDB-lite"/>
    </source>
</evidence>
<evidence type="ECO:0000313" key="2">
    <source>
        <dbReference type="EMBL" id="MDJ1132500.1"/>
    </source>
</evidence>
<proteinExistence type="predicted"/>
<dbReference type="RefSeq" id="WP_274044146.1">
    <property type="nucleotide sequence ID" value="NZ_JANCPR020000009.1"/>
</dbReference>
<accession>A0ABT6ZTW7</accession>
<dbReference type="EMBL" id="JANCPR020000009">
    <property type="protein sequence ID" value="MDJ1132500.1"/>
    <property type="molecule type" value="Genomic_DNA"/>
</dbReference>
<evidence type="ECO:0000313" key="3">
    <source>
        <dbReference type="Proteomes" id="UP001214441"/>
    </source>
</evidence>
<organism evidence="2 3">
    <name type="scientific">Streptomyces iconiensis</name>
    <dbReference type="NCBI Taxonomy" id="1384038"/>
    <lineage>
        <taxon>Bacteria</taxon>
        <taxon>Bacillati</taxon>
        <taxon>Actinomycetota</taxon>
        <taxon>Actinomycetes</taxon>
        <taxon>Kitasatosporales</taxon>
        <taxon>Streptomycetaceae</taxon>
        <taxon>Streptomyces</taxon>
    </lineage>
</organism>
<reference evidence="2 3" key="1">
    <citation type="submission" date="2023-05" db="EMBL/GenBank/DDBJ databases">
        <title>Streptantibioticus silvisoli sp. nov., acidotolerant actinomycetes 1 from pine litter.</title>
        <authorList>
            <person name="Swiecimska M."/>
            <person name="Golinska P."/>
            <person name="Sangal V."/>
            <person name="Wachnowicz B."/>
            <person name="Goodfellow M."/>
        </authorList>
    </citation>
    <scope>NUCLEOTIDE SEQUENCE [LARGE SCALE GENOMIC DNA]</scope>
    <source>
        <strain evidence="2 3">DSM 42109</strain>
    </source>
</reference>
<dbReference type="Proteomes" id="UP001214441">
    <property type="component" value="Unassembled WGS sequence"/>
</dbReference>
<comment type="caution">
    <text evidence="2">The sequence shown here is derived from an EMBL/GenBank/DDBJ whole genome shotgun (WGS) entry which is preliminary data.</text>
</comment>
<name>A0ABT6ZTW7_9ACTN</name>